<dbReference type="InterPro" id="IPR016181">
    <property type="entry name" value="Acyl_CoA_acyltransferase"/>
</dbReference>
<protein>
    <recommendedName>
        <fullName evidence="1">N-acetyltransferase domain-containing protein</fullName>
    </recommendedName>
</protein>
<dbReference type="SUPFAM" id="SSF55729">
    <property type="entry name" value="Acyl-CoA N-acyltransferases (Nat)"/>
    <property type="match status" value="1"/>
</dbReference>
<dbReference type="EMBL" id="JAODAN010000005">
    <property type="protein sequence ID" value="KAK1924306.1"/>
    <property type="molecule type" value="Genomic_DNA"/>
</dbReference>
<keyword evidence="3" id="KW-1185">Reference proteome</keyword>
<dbReference type="InterPro" id="IPR000182">
    <property type="entry name" value="GNAT_dom"/>
</dbReference>
<accession>A0AAD9D2Z8</accession>
<dbReference type="Gene3D" id="3.40.630.30">
    <property type="match status" value="1"/>
</dbReference>
<dbReference type="AlphaFoldDB" id="A0AAD9D2Z8"/>
<comment type="caution">
    <text evidence="2">The sequence shown here is derived from an EMBL/GenBank/DDBJ whole genome shotgun (WGS) entry which is preliminary data.</text>
</comment>
<dbReference type="PROSITE" id="PS51186">
    <property type="entry name" value="GNAT"/>
    <property type="match status" value="1"/>
</dbReference>
<dbReference type="PANTHER" id="PTHR43138:SF1">
    <property type="entry name" value="N-ACETYLTRANSFERASE ACA1"/>
    <property type="match status" value="1"/>
</dbReference>
<evidence type="ECO:0000313" key="2">
    <source>
        <dbReference type="EMBL" id="KAK1924306.1"/>
    </source>
</evidence>
<dbReference type="InterPro" id="IPR052742">
    <property type="entry name" value="Mito_N-acetyltransferase"/>
</dbReference>
<evidence type="ECO:0000313" key="3">
    <source>
        <dbReference type="Proteomes" id="UP001182556"/>
    </source>
</evidence>
<reference evidence="2" key="1">
    <citation type="submission" date="2023-02" db="EMBL/GenBank/DDBJ databases">
        <title>Identification and recombinant expression of a fungal hydrolase from Papiliotrema laurentii that hydrolyzes apple cutin and clears colloidal polyester polyurethane.</title>
        <authorList>
            <consortium name="DOE Joint Genome Institute"/>
            <person name="Roman V.A."/>
            <person name="Bojanowski C."/>
            <person name="Crable B.R."/>
            <person name="Wagner D.N."/>
            <person name="Hung C.S."/>
            <person name="Nadeau L.J."/>
            <person name="Schratz L."/>
            <person name="Haridas S."/>
            <person name="Pangilinan J."/>
            <person name="Lipzen A."/>
            <person name="Na H."/>
            <person name="Yan M."/>
            <person name="Ng V."/>
            <person name="Grigoriev I.V."/>
            <person name="Spatafora J.W."/>
            <person name="Barlow D."/>
            <person name="Biffinger J."/>
            <person name="Kelley-Loughnane N."/>
            <person name="Varaljay V.A."/>
            <person name="Crookes-Goodson W.J."/>
        </authorList>
    </citation>
    <scope>NUCLEOTIDE SEQUENCE</scope>
    <source>
        <strain evidence="2">5307AH</strain>
    </source>
</reference>
<dbReference type="PANTHER" id="PTHR43138">
    <property type="entry name" value="ACETYLTRANSFERASE, GNAT FAMILY"/>
    <property type="match status" value="1"/>
</dbReference>
<name>A0AAD9D2Z8_PAPLA</name>
<dbReference type="GO" id="GO:0016747">
    <property type="term" value="F:acyltransferase activity, transferring groups other than amino-acyl groups"/>
    <property type="evidence" value="ECO:0007669"/>
    <property type="project" value="InterPro"/>
</dbReference>
<organism evidence="2 3">
    <name type="scientific">Papiliotrema laurentii</name>
    <name type="common">Cryptococcus laurentii</name>
    <dbReference type="NCBI Taxonomy" id="5418"/>
    <lineage>
        <taxon>Eukaryota</taxon>
        <taxon>Fungi</taxon>
        <taxon>Dikarya</taxon>
        <taxon>Basidiomycota</taxon>
        <taxon>Agaricomycotina</taxon>
        <taxon>Tremellomycetes</taxon>
        <taxon>Tremellales</taxon>
        <taxon>Rhynchogastremaceae</taxon>
        <taxon>Papiliotrema</taxon>
    </lineage>
</organism>
<proteinExistence type="predicted"/>
<evidence type="ECO:0000259" key="1">
    <source>
        <dbReference type="PROSITE" id="PS51186"/>
    </source>
</evidence>
<dbReference type="GO" id="GO:0005634">
    <property type="term" value="C:nucleus"/>
    <property type="evidence" value="ECO:0007669"/>
    <property type="project" value="TreeGrafter"/>
</dbReference>
<sequence>MSAYGSIGAPKPIAPLEATVYPVKTGSISLHPISAAEAPEDLVSYLHGVFNQELEEGRTYPQEGPLDRDGFAAYWFVTASTTVIGVLHGEQLATAPKSLDEARGGRTWEECVGGVFYIKPNYPGRASHNCNGGFLIPPAQRGHGASHALAKGFTEYAPKLGYRQSVFNLVFANNFALKVWETNGFQRVGTIPGAGRLRTGPNGTDEYVDAHILWKSFV</sequence>
<gene>
    <name evidence="2" type="ORF">DB88DRAFT_489802</name>
</gene>
<feature type="domain" description="N-acetyltransferase" evidence="1">
    <location>
        <begin position="28"/>
        <end position="218"/>
    </location>
</feature>
<dbReference type="Proteomes" id="UP001182556">
    <property type="component" value="Unassembled WGS sequence"/>
</dbReference>